<feature type="transmembrane region" description="Helical" evidence="1">
    <location>
        <begin position="40"/>
        <end position="59"/>
    </location>
</feature>
<protein>
    <submittedName>
        <fullName evidence="2">Uncharacterized protein</fullName>
    </submittedName>
</protein>
<proteinExistence type="predicted"/>
<dbReference type="Proteomes" id="UP000481417">
    <property type="component" value="Unassembled WGS sequence"/>
</dbReference>
<dbReference type="AlphaFoldDB" id="A0A6L6HS73"/>
<keyword evidence="1" id="KW-0812">Transmembrane</keyword>
<accession>A0A6L6HS73</accession>
<organism evidence="2 3">
    <name type="scientific">Paracoccus lichenicola</name>
    <dbReference type="NCBI Taxonomy" id="2665644"/>
    <lineage>
        <taxon>Bacteria</taxon>
        <taxon>Pseudomonadati</taxon>
        <taxon>Pseudomonadota</taxon>
        <taxon>Alphaproteobacteria</taxon>
        <taxon>Rhodobacterales</taxon>
        <taxon>Paracoccaceae</taxon>
        <taxon>Paracoccus</taxon>
    </lineage>
</organism>
<sequence>MNMRLAWLLFLLGVCALAVFIVMGGGGFFRELGSNQKALSGTILGIALGAIVANINAYFTARDSREAVKITTLGLQIDLALEMGVIHVFLHHLIQDDDLKENFRSGLTQTINSAISKTEEIAKMLGDKNPQRNLAAQRLKMGLEAFKHQLTKDTLEELKASFDNLTSLLAKLDKA</sequence>
<dbReference type="RefSeq" id="WP_154764968.1">
    <property type="nucleotide sequence ID" value="NZ_WMBT01000006.1"/>
</dbReference>
<evidence type="ECO:0000256" key="1">
    <source>
        <dbReference type="SAM" id="Phobius"/>
    </source>
</evidence>
<dbReference type="EMBL" id="WMBT01000006">
    <property type="protein sequence ID" value="MTE00885.1"/>
    <property type="molecule type" value="Genomic_DNA"/>
</dbReference>
<gene>
    <name evidence="2" type="ORF">GIY56_11330</name>
</gene>
<evidence type="ECO:0000313" key="2">
    <source>
        <dbReference type="EMBL" id="MTE00885.1"/>
    </source>
</evidence>
<keyword evidence="3" id="KW-1185">Reference proteome</keyword>
<keyword evidence="1" id="KW-0472">Membrane</keyword>
<keyword evidence="1" id="KW-1133">Transmembrane helix</keyword>
<evidence type="ECO:0000313" key="3">
    <source>
        <dbReference type="Proteomes" id="UP000481417"/>
    </source>
</evidence>
<comment type="caution">
    <text evidence="2">The sequence shown here is derived from an EMBL/GenBank/DDBJ whole genome shotgun (WGS) entry which is preliminary data.</text>
</comment>
<name>A0A6L6HS73_9RHOB</name>
<reference evidence="2 3" key="1">
    <citation type="submission" date="2019-11" db="EMBL/GenBank/DDBJ databases">
        <authorList>
            <person name="Lang L."/>
        </authorList>
    </citation>
    <scope>NUCLEOTIDE SEQUENCE [LARGE SCALE GENOMIC DNA]</scope>
    <source>
        <strain evidence="2 3">YIM 132242</strain>
    </source>
</reference>